<gene>
    <name evidence="2" type="ORF">SAMN05443244_3332</name>
</gene>
<reference evidence="2 3" key="1">
    <citation type="submission" date="2016-10" db="EMBL/GenBank/DDBJ databases">
        <authorList>
            <person name="de Groot N.N."/>
        </authorList>
    </citation>
    <scope>NUCLEOTIDE SEQUENCE [LARGE SCALE GENOMIC DNA]</scope>
    <source>
        <strain evidence="2 3">AB35.6</strain>
    </source>
</reference>
<dbReference type="EMBL" id="FNSD01000001">
    <property type="protein sequence ID" value="SEC38608.1"/>
    <property type="molecule type" value="Genomic_DNA"/>
</dbReference>
<organism evidence="2 3">
    <name type="scientific">Terriglobus roseus</name>
    <dbReference type="NCBI Taxonomy" id="392734"/>
    <lineage>
        <taxon>Bacteria</taxon>
        <taxon>Pseudomonadati</taxon>
        <taxon>Acidobacteriota</taxon>
        <taxon>Terriglobia</taxon>
        <taxon>Terriglobales</taxon>
        <taxon>Acidobacteriaceae</taxon>
        <taxon>Terriglobus</taxon>
    </lineage>
</organism>
<dbReference type="GO" id="GO:0009380">
    <property type="term" value="C:excinuclease repair complex"/>
    <property type="evidence" value="ECO:0007669"/>
    <property type="project" value="TreeGrafter"/>
</dbReference>
<evidence type="ECO:0000313" key="3">
    <source>
        <dbReference type="Proteomes" id="UP000182409"/>
    </source>
</evidence>
<dbReference type="AlphaFoldDB" id="A0A1H4S3I4"/>
<accession>A0A1H4S3I4</accession>
<feature type="region of interest" description="Disordered" evidence="1">
    <location>
        <begin position="333"/>
        <end position="354"/>
    </location>
</feature>
<protein>
    <recommendedName>
        <fullName evidence="4">Excinuclease ABC subunit C</fullName>
    </recommendedName>
</protein>
<dbReference type="PANTHER" id="PTHR30562:SF1">
    <property type="entry name" value="UVRABC SYSTEM PROTEIN C"/>
    <property type="match status" value="1"/>
</dbReference>
<feature type="compositionally biased region" description="Low complexity" evidence="1">
    <location>
        <begin position="334"/>
        <end position="345"/>
    </location>
</feature>
<evidence type="ECO:0008006" key="4">
    <source>
        <dbReference type="Google" id="ProtNLM"/>
    </source>
</evidence>
<dbReference type="PANTHER" id="PTHR30562">
    <property type="entry name" value="UVRC/OXIDOREDUCTASE"/>
    <property type="match status" value="1"/>
</dbReference>
<evidence type="ECO:0000313" key="2">
    <source>
        <dbReference type="EMBL" id="SEC38608.1"/>
    </source>
</evidence>
<dbReference type="RefSeq" id="WP_244502211.1">
    <property type="nucleotide sequence ID" value="NZ_FNSD01000001.1"/>
</dbReference>
<proteinExistence type="predicted"/>
<evidence type="ECO:0000256" key="1">
    <source>
        <dbReference type="SAM" id="MobiDB-lite"/>
    </source>
</evidence>
<dbReference type="GO" id="GO:0006974">
    <property type="term" value="P:DNA damage response"/>
    <property type="evidence" value="ECO:0007669"/>
    <property type="project" value="TreeGrafter"/>
</dbReference>
<dbReference type="InterPro" id="IPR050066">
    <property type="entry name" value="UvrABC_protein_C"/>
</dbReference>
<sequence length="435" mass="48064">MAPIFEHEIVFDPAHAADALRSLPASAGIVALFGQANTDRPHLLRAANLRRRLQSLLEPTEGQTKRLNLRDRIARIAWREAGSDFESLLLLHRAMAFAFGAEEARKRMRLSSPYTVRFAAENRFPRIYVTNHLRRRSLRTTFGPFASRFAAERYCEAVEELFLIRRCYLELHPSPEDPGCIYGEINKCMAPCQQRVTDEEYSAECQRVLSFLETHGASRIGELEAERDEASANMMFEEAAAAHARAAKVKSAAALADELVQPLSDLRAVLLMPCPSRDDDEAPHVAAFQFADGCIRGPHRVSLLGVRLAKEQAEVGSSLFAQPMMLAPVPLEGEAAAETAPTESAASKRETAAANASAEERVLAAIAALDEGSGAEDMTELGDHLAMLKRWYYRPEKQRTGAIFFRERDSWPVRRMVRAAARIAAGATAPVLPPA</sequence>
<dbReference type="Proteomes" id="UP000182409">
    <property type="component" value="Unassembled WGS sequence"/>
</dbReference>
<name>A0A1H4S3I4_9BACT</name>